<keyword evidence="2 6" id="KW-0812">Transmembrane</keyword>
<keyword evidence="4 6" id="KW-0472">Membrane</keyword>
<feature type="transmembrane region" description="Helical" evidence="6">
    <location>
        <begin position="158"/>
        <end position="180"/>
    </location>
</feature>
<feature type="region of interest" description="Disordered" evidence="5">
    <location>
        <begin position="238"/>
        <end position="310"/>
    </location>
</feature>
<evidence type="ECO:0000256" key="5">
    <source>
        <dbReference type="SAM" id="MobiDB-lite"/>
    </source>
</evidence>
<reference evidence="8" key="1">
    <citation type="submission" date="2015-02" db="EMBL/GenBank/DDBJ databases">
        <title>Genome sequencing for Strongylocentrotus purpuratus.</title>
        <authorList>
            <person name="Murali S."/>
            <person name="Liu Y."/>
            <person name="Vee V."/>
            <person name="English A."/>
            <person name="Wang M."/>
            <person name="Skinner E."/>
            <person name="Han Y."/>
            <person name="Muzny D.M."/>
            <person name="Worley K.C."/>
            <person name="Gibbs R.A."/>
        </authorList>
    </citation>
    <scope>NUCLEOTIDE SEQUENCE</scope>
</reference>
<dbReference type="Pfam" id="PF03619">
    <property type="entry name" value="Solute_trans_a"/>
    <property type="match status" value="1"/>
</dbReference>
<dbReference type="GeneID" id="100892257"/>
<feature type="transmembrane region" description="Helical" evidence="6">
    <location>
        <begin position="73"/>
        <end position="97"/>
    </location>
</feature>
<dbReference type="InterPro" id="IPR005178">
    <property type="entry name" value="Ostalpha/TMEM184C"/>
</dbReference>
<evidence type="ECO:0000313" key="8">
    <source>
        <dbReference type="Proteomes" id="UP000007110"/>
    </source>
</evidence>
<evidence type="ECO:0000256" key="3">
    <source>
        <dbReference type="ARBA" id="ARBA00022989"/>
    </source>
</evidence>
<keyword evidence="3 6" id="KW-1133">Transmembrane helix</keyword>
<dbReference type="SMART" id="SM01417">
    <property type="entry name" value="Solute_trans_a"/>
    <property type="match status" value="1"/>
</dbReference>
<feature type="compositionally biased region" description="Polar residues" evidence="5">
    <location>
        <begin position="301"/>
        <end position="310"/>
    </location>
</feature>
<evidence type="ECO:0000313" key="7">
    <source>
        <dbReference type="EnsemblMetazoa" id="XP_030839978"/>
    </source>
</evidence>
<organism evidence="7 8">
    <name type="scientific">Strongylocentrotus purpuratus</name>
    <name type="common">Purple sea urchin</name>
    <dbReference type="NCBI Taxonomy" id="7668"/>
    <lineage>
        <taxon>Eukaryota</taxon>
        <taxon>Metazoa</taxon>
        <taxon>Echinodermata</taxon>
        <taxon>Eleutherozoa</taxon>
        <taxon>Echinozoa</taxon>
        <taxon>Echinoidea</taxon>
        <taxon>Euechinoidea</taxon>
        <taxon>Echinacea</taxon>
        <taxon>Camarodonta</taxon>
        <taxon>Echinidea</taxon>
        <taxon>Strongylocentrotidae</taxon>
        <taxon>Strongylocentrotus</taxon>
    </lineage>
</organism>
<feature type="compositionally biased region" description="Gly residues" evidence="5">
    <location>
        <begin position="260"/>
        <end position="293"/>
    </location>
</feature>
<dbReference type="RefSeq" id="XP_030839978.1">
    <property type="nucleotide sequence ID" value="XM_030984118.1"/>
</dbReference>
<evidence type="ECO:0000256" key="6">
    <source>
        <dbReference type="SAM" id="Phobius"/>
    </source>
</evidence>
<dbReference type="PANTHER" id="PTHR23423">
    <property type="entry name" value="ORGANIC SOLUTE TRANSPORTER-RELATED"/>
    <property type="match status" value="1"/>
</dbReference>
<dbReference type="AlphaFoldDB" id="A0A7M7NQF8"/>
<evidence type="ECO:0000256" key="2">
    <source>
        <dbReference type="ARBA" id="ARBA00022692"/>
    </source>
</evidence>
<feature type="transmembrane region" description="Helical" evidence="6">
    <location>
        <begin position="39"/>
        <end position="61"/>
    </location>
</feature>
<sequence>MIMSEIRGNPITPTSWFCCTCCLRGRTYSIGFLRFCKQATLQFCFIKPVMALCTLILLPFGKYSDGNFSITDGYLYITIIYNISVSLALYALFLFYFAAKELLAPYQPILKFFIVKSIIFVSFWQGVLLAIIELAGALDPADEAKDETSSIPAGTVSAGYQNFLICIEMFFCAIGLRYAFPFDVYMEKQGLGSSNMQSISNNLKDTVNPRDMFNDTIHNFSPAYQQYMQQGTVSDDMDSGYYHHYPQTNGKEMVNPAASSGGGSGGGNGSSSSNGGGGIMGKARSGTGGGGSKRSGHTEKTTLLSSDDEY</sequence>
<dbReference type="Proteomes" id="UP000007110">
    <property type="component" value="Unassembled WGS sequence"/>
</dbReference>
<evidence type="ECO:0000256" key="4">
    <source>
        <dbReference type="ARBA" id="ARBA00023136"/>
    </source>
</evidence>
<feature type="transmembrane region" description="Helical" evidence="6">
    <location>
        <begin position="118"/>
        <end position="138"/>
    </location>
</feature>
<proteinExistence type="predicted"/>
<evidence type="ECO:0008006" key="9">
    <source>
        <dbReference type="Google" id="ProtNLM"/>
    </source>
</evidence>
<comment type="subcellular location">
    <subcellularLocation>
        <location evidence="1">Membrane</location>
        <topology evidence="1">Multi-pass membrane protein</topology>
    </subcellularLocation>
</comment>
<dbReference type="EnsemblMetazoa" id="XM_030984118">
    <property type="protein sequence ID" value="XP_030839978"/>
    <property type="gene ID" value="LOC100892257"/>
</dbReference>
<dbReference type="GO" id="GO:0016020">
    <property type="term" value="C:membrane"/>
    <property type="evidence" value="ECO:0007669"/>
    <property type="project" value="UniProtKB-SubCell"/>
</dbReference>
<evidence type="ECO:0000256" key="1">
    <source>
        <dbReference type="ARBA" id="ARBA00004141"/>
    </source>
</evidence>
<keyword evidence="8" id="KW-1185">Reference proteome</keyword>
<protein>
    <recommendedName>
        <fullName evidence="9">Transmembrane protein 184B</fullName>
    </recommendedName>
</protein>
<accession>A0A7M7NQF8</accession>
<name>A0A7M7NQF8_STRPU</name>
<reference evidence="7" key="2">
    <citation type="submission" date="2021-01" db="UniProtKB">
        <authorList>
            <consortium name="EnsemblMetazoa"/>
        </authorList>
    </citation>
    <scope>IDENTIFICATION</scope>
</reference>